<proteinExistence type="predicted"/>
<dbReference type="Proteomes" id="UP000176944">
    <property type="component" value="Chromosome"/>
</dbReference>
<evidence type="ECO:0000313" key="2">
    <source>
        <dbReference type="EMBL" id="AOY82789.1"/>
    </source>
</evidence>
<name>A0A1D9G567_MOOP1</name>
<reference evidence="3" key="1">
    <citation type="submission" date="2016-10" db="EMBL/GenBank/DDBJ databases">
        <title>Comparative genomics uncovers the prolific and rare metabolic potential of the cyanobacterial genus Moorea.</title>
        <authorList>
            <person name="Leao T."/>
            <person name="Castelao G."/>
            <person name="Korobeynikov A."/>
            <person name="Monroe E.A."/>
            <person name="Podell S."/>
            <person name="Glukhov E."/>
            <person name="Allen E."/>
            <person name="Gerwick W.H."/>
            <person name="Gerwick L."/>
        </authorList>
    </citation>
    <scope>NUCLEOTIDE SEQUENCE [LARGE SCALE GENOMIC DNA]</scope>
    <source>
        <strain evidence="3">JHB</strain>
    </source>
</reference>
<evidence type="ECO:0000313" key="3">
    <source>
        <dbReference type="Proteomes" id="UP000176944"/>
    </source>
</evidence>
<feature type="region of interest" description="Disordered" evidence="1">
    <location>
        <begin position="124"/>
        <end position="151"/>
    </location>
</feature>
<dbReference type="EMBL" id="CP017708">
    <property type="protein sequence ID" value="AOY82789.1"/>
    <property type="molecule type" value="Genomic_DNA"/>
</dbReference>
<evidence type="ECO:0000256" key="1">
    <source>
        <dbReference type="SAM" id="MobiDB-lite"/>
    </source>
</evidence>
<feature type="compositionally biased region" description="Polar residues" evidence="1">
    <location>
        <begin position="124"/>
        <end position="134"/>
    </location>
</feature>
<accession>A0A1D9G567</accession>
<gene>
    <name evidence="2" type="ORF">BJP36_25655</name>
</gene>
<protein>
    <submittedName>
        <fullName evidence="2">Uncharacterized protein</fullName>
    </submittedName>
</protein>
<organism evidence="2 3">
    <name type="scientific">Moorena producens (strain JHB)</name>
    <dbReference type="NCBI Taxonomy" id="1454205"/>
    <lineage>
        <taxon>Bacteria</taxon>
        <taxon>Bacillati</taxon>
        <taxon>Cyanobacteriota</taxon>
        <taxon>Cyanophyceae</taxon>
        <taxon>Coleofasciculales</taxon>
        <taxon>Coleofasciculaceae</taxon>
        <taxon>Moorena</taxon>
    </lineage>
</organism>
<sequence>MGLYRRLIWSTILVFSTLVTQIPTASAEIKEYHVILNSDSSQSFERLIQQTENLAQTKLNQEFTENPDIPSISIMILGERNGQVVPLMIARVSRSQWKQFPIIQRWASYFSNSEMLLGFRASDSSLAPSNQPKSSVLLEASLEDDPGFRDD</sequence>
<dbReference type="AlphaFoldDB" id="A0A1D9G567"/>